<organism evidence="1 2">
    <name type="scientific">Cirrhinus molitorella</name>
    <name type="common">mud carp</name>
    <dbReference type="NCBI Taxonomy" id="172907"/>
    <lineage>
        <taxon>Eukaryota</taxon>
        <taxon>Metazoa</taxon>
        <taxon>Chordata</taxon>
        <taxon>Craniata</taxon>
        <taxon>Vertebrata</taxon>
        <taxon>Euteleostomi</taxon>
        <taxon>Actinopterygii</taxon>
        <taxon>Neopterygii</taxon>
        <taxon>Teleostei</taxon>
        <taxon>Ostariophysi</taxon>
        <taxon>Cypriniformes</taxon>
        <taxon>Cyprinidae</taxon>
        <taxon>Labeoninae</taxon>
        <taxon>Labeonini</taxon>
        <taxon>Cirrhinus</taxon>
    </lineage>
</organism>
<dbReference type="EMBL" id="JAYMGO010000023">
    <property type="protein sequence ID" value="KAL1249432.1"/>
    <property type="molecule type" value="Genomic_DNA"/>
</dbReference>
<reference evidence="1 2" key="1">
    <citation type="submission" date="2023-09" db="EMBL/GenBank/DDBJ databases">
        <authorList>
            <person name="Wang M."/>
        </authorList>
    </citation>
    <scope>NUCLEOTIDE SEQUENCE [LARGE SCALE GENOMIC DNA]</scope>
    <source>
        <strain evidence="1">GT-2023</strain>
        <tissue evidence="1">Liver</tissue>
    </source>
</reference>
<keyword evidence="2" id="KW-1185">Reference proteome</keyword>
<proteinExistence type="predicted"/>
<comment type="caution">
    <text evidence="1">The sequence shown here is derived from an EMBL/GenBank/DDBJ whole genome shotgun (WGS) entry which is preliminary data.</text>
</comment>
<gene>
    <name evidence="1" type="ORF">QQF64_020437</name>
</gene>
<sequence>MTDLTPRKQIMVLDNLVVHSELKDGSKVLMSFLVITFGNPPINAPETGCEVAFAPETFEGFLQDLQHSLIVALMRGVPQPQKILFSFLRLVHCDTSLFRKVEGIETPSSEHF</sequence>
<evidence type="ECO:0000313" key="1">
    <source>
        <dbReference type="EMBL" id="KAL1249432.1"/>
    </source>
</evidence>
<accession>A0ABR3LCQ5</accession>
<evidence type="ECO:0000313" key="2">
    <source>
        <dbReference type="Proteomes" id="UP001558613"/>
    </source>
</evidence>
<protein>
    <recommendedName>
        <fullName evidence="3">DDE-1 domain-containing protein</fullName>
    </recommendedName>
</protein>
<name>A0ABR3LCQ5_9TELE</name>
<dbReference type="Proteomes" id="UP001558613">
    <property type="component" value="Unassembled WGS sequence"/>
</dbReference>
<evidence type="ECO:0008006" key="3">
    <source>
        <dbReference type="Google" id="ProtNLM"/>
    </source>
</evidence>